<feature type="domain" description="Telomeric single stranded DNA binding POT1/Cdc13" evidence="9">
    <location>
        <begin position="146"/>
        <end position="276"/>
    </location>
</feature>
<dbReference type="InterPro" id="IPR032042">
    <property type="entry name" value="POT1PC"/>
</dbReference>
<protein>
    <recommendedName>
        <fullName evidence="4">Protection of telomeres protein 1</fullName>
    </recommendedName>
</protein>
<comment type="similarity">
    <text evidence="3">Belongs to the telombin family.</text>
</comment>
<dbReference type="InterPro" id="IPR012340">
    <property type="entry name" value="NA-bd_OB-fold"/>
</dbReference>
<dbReference type="GO" id="GO:0016233">
    <property type="term" value="P:telomere capping"/>
    <property type="evidence" value="ECO:0007669"/>
    <property type="project" value="TreeGrafter"/>
</dbReference>
<dbReference type="SMART" id="SM00976">
    <property type="entry name" value="Telo_bind"/>
    <property type="match status" value="1"/>
</dbReference>
<dbReference type="GO" id="GO:0032210">
    <property type="term" value="P:regulation of telomere maintenance via telomerase"/>
    <property type="evidence" value="ECO:0007669"/>
    <property type="project" value="TreeGrafter"/>
</dbReference>
<organism evidence="10 11">
    <name type="scientific">Kryptolebias marmoratus</name>
    <name type="common">Mangrove killifish</name>
    <name type="synonym">Rivulus marmoratus</name>
    <dbReference type="NCBI Taxonomy" id="37003"/>
    <lineage>
        <taxon>Eukaryota</taxon>
        <taxon>Metazoa</taxon>
        <taxon>Chordata</taxon>
        <taxon>Craniata</taxon>
        <taxon>Vertebrata</taxon>
        <taxon>Euteleostomi</taxon>
        <taxon>Actinopterygii</taxon>
        <taxon>Neopterygii</taxon>
        <taxon>Teleostei</taxon>
        <taxon>Neoteleostei</taxon>
        <taxon>Acanthomorphata</taxon>
        <taxon>Ovalentaria</taxon>
        <taxon>Atherinomorphae</taxon>
        <taxon>Cyprinodontiformes</taxon>
        <taxon>Rivulidae</taxon>
        <taxon>Kryptolebias</taxon>
    </lineage>
</organism>
<dbReference type="PANTHER" id="PTHR14513">
    <property type="entry name" value="PROTECTION OF TELOMERES 1"/>
    <property type="match status" value="1"/>
</dbReference>
<reference evidence="10" key="2">
    <citation type="submission" date="2025-09" db="UniProtKB">
        <authorList>
            <consortium name="Ensembl"/>
        </authorList>
    </citation>
    <scope>IDENTIFICATION</scope>
</reference>
<evidence type="ECO:0000256" key="1">
    <source>
        <dbReference type="ARBA" id="ARBA00004123"/>
    </source>
</evidence>
<dbReference type="GeneTree" id="ENSGT00390000018285"/>
<dbReference type="CTD" id="25913"/>
<dbReference type="CDD" id="cd04497">
    <property type="entry name" value="hPOT1_OB1_like"/>
    <property type="match status" value="1"/>
</dbReference>
<name>A0A3Q2ZX21_KRYMA</name>
<evidence type="ECO:0000256" key="6">
    <source>
        <dbReference type="ARBA" id="ARBA00022895"/>
    </source>
</evidence>
<evidence type="ECO:0000256" key="8">
    <source>
        <dbReference type="ARBA" id="ARBA00023242"/>
    </source>
</evidence>
<keyword evidence="5" id="KW-0158">Chromosome</keyword>
<dbReference type="STRING" id="37003.ENSKMAP00000008433"/>
<evidence type="ECO:0000256" key="7">
    <source>
        <dbReference type="ARBA" id="ARBA00023125"/>
    </source>
</evidence>
<dbReference type="InterPro" id="IPR048953">
    <property type="entry name" value="POT1_C_insert"/>
</dbReference>
<keyword evidence="6" id="KW-0779">Telomere</keyword>
<keyword evidence="8" id="KW-0539">Nucleus</keyword>
<dbReference type="RefSeq" id="XP_017291076.1">
    <property type="nucleotide sequence ID" value="XM_017435587.3"/>
</dbReference>
<dbReference type="SUPFAM" id="SSF50249">
    <property type="entry name" value="Nucleic acid-binding proteins"/>
    <property type="match status" value="2"/>
</dbReference>
<dbReference type="PANTHER" id="PTHR14513:SF0">
    <property type="entry name" value="PROTECTION OF TELOMERES PROTEIN 1"/>
    <property type="match status" value="1"/>
</dbReference>
<dbReference type="GO" id="GO:0000783">
    <property type="term" value="C:nuclear telomere cap complex"/>
    <property type="evidence" value="ECO:0007669"/>
    <property type="project" value="TreeGrafter"/>
</dbReference>
<proteinExistence type="inferred from homology"/>
<dbReference type="GeneID" id="108247454"/>
<dbReference type="Pfam" id="PF16686">
    <property type="entry name" value="POT1PC"/>
    <property type="match status" value="1"/>
</dbReference>
<dbReference type="CDD" id="cd04498">
    <property type="entry name" value="hPOT1_OB2"/>
    <property type="match status" value="1"/>
</dbReference>
<dbReference type="InterPro" id="IPR011564">
    <property type="entry name" value="Telomer_end-bd_POT1/Cdc13"/>
</dbReference>
<accession>A0A3Q2ZX21</accession>
<keyword evidence="7" id="KW-0238">DNA-binding</keyword>
<comment type="subcellular location">
    <subcellularLocation>
        <location evidence="2">Chromosome</location>
        <location evidence="2">Telomere</location>
    </subcellularLocation>
    <subcellularLocation>
        <location evidence="1">Nucleus</location>
    </subcellularLocation>
</comment>
<dbReference type="InterPro" id="IPR028389">
    <property type="entry name" value="POT1"/>
</dbReference>
<dbReference type="Proteomes" id="UP000264800">
    <property type="component" value="Unplaced"/>
</dbReference>
<dbReference type="OrthoDB" id="2186770at2759"/>
<dbReference type="OMA" id="NHVHLAK"/>
<evidence type="ECO:0000313" key="11">
    <source>
        <dbReference type="Proteomes" id="UP000264800"/>
    </source>
</evidence>
<dbReference type="KEGG" id="kmr:108247454"/>
<evidence type="ECO:0000259" key="9">
    <source>
        <dbReference type="SMART" id="SM00976"/>
    </source>
</evidence>
<dbReference type="Ensembl" id="ENSKMAT00000008561.1">
    <property type="protein sequence ID" value="ENSKMAP00000008433.1"/>
    <property type="gene ID" value="ENSKMAG00000006346.1"/>
</dbReference>
<evidence type="ECO:0000256" key="3">
    <source>
        <dbReference type="ARBA" id="ARBA00008442"/>
    </source>
</evidence>
<keyword evidence="11" id="KW-1185">Reference proteome</keyword>
<dbReference type="Pfam" id="PF21375">
    <property type="entry name" value="POT1_C_insert"/>
    <property type="match status" value="1"/>
</dbReference>
<evidence type="ECO:0000256" key="4">
    <source>
        <dbReference type="ARBA" id="ARBA00015253"/>
    </source>
</evidence>
<dbReference type="Gene3D" id="2.40.50.140">
    <property type="entry name" value="Nucleic acid-binding proteins"/>
    <property type="match status" value="2"/>
</dbReference>
<dbReference type="Pfam" id="PF02765">
    <property type="entry name" value="POT1"/>
    <property type="match status" value="1"/>
</dbReference>
<sequence length="770" mass="85720">MPVYILTDGTGTRAQIPAHLTMISISLINTSTDCTNKVVKGKVIHKGPLAKLSLDNVVLKTIIQEDDASVSGSSHNLSINVFLFGSLAKNFNDAVSQGDVVMASGFIASKSPTAKKDNLHPYNLILSRDDACIYVSKVTKTPKYTYTRLDNLKNESVVNVYGVVVFFKQPFQTRGTDLCSTLKITDQSNENIGCTIFCEKLKDHPRIFQIGDIVRLHRVKAKLFNNSITLVSTFGFSVVTFDGSVGGAVQPRTSSKSFHFDEEDRRTVEELRSWATSKGLRPLVSSTVPLSGIQPNVYFDLTCQLLAKTPIDSTCTLLRVWDGTRCPYTLVEVIAEPGITEGPTSFSKVKESFIANVFVYDNHMEFAKLLKPGDFLRIYNLLATPGSNKVPGLTRSQPVEENHLAFHLHGGTSFGRGIRVLPENSLDVQELKRVFESFPEDPKDELNEVWGTPPESLDGGTVEGSGVFTERSCSHQMMPVTLSQLKQNHPDGAYHVRVQLRSYEPRRLYQSLKLFCSKCSSIQDIPDDESVAGIFSEASQHFETCWSPKWLESRQANLPRSQGFPSQALDVLPCVQLLFQKENKDFIFLNGSTLEETCQFAARVQNIVPVTSSGGHLNLLDLSAPFLFRGRKRYYGCKQCSDAVLRKPSFGREEVIDEKLLAKAFGVQLMQFVLLMKLELQDTTDTLDVFLMKHTELFFSVSAEEASISETAQNRISQIMNILCPPEGSVGQHPWLDLCLTAYRPEGDEGQNQTCYQICNTTIFTQSDPT</sequence>
<dbReference type="GO" id="GO:0098505">
    <property type="term" value="F:G-rich strand telomeric DNA binding"/>
    <property type="evidence" value="ECO:0007669"/>
    <property type="project" value="TreeGrafter"/>
</dbReference>
<dbReference type="AlphaFoldDB" id="A0A3Q2ZX21"/>
<evidence type="ECO:0000313" key="10">
    <source>
        <dbReference type="Ensembl" id="ENSKMAP00000008433.1"/>
    </source>
</evidence>
<dbReference type="GO" id="GO:0010521">
    <property type="term" value="F:telomerase inhibitor activity"/>
    <property type="evidence" value="ECO:0007669"/>
    <property type="project" value="TreeGrafter"/>
</dbReference>
<dbReference type="FunFam" id="2.40.50.140:FF:000119">
    <property type="entry name" value="Protection of telomeres 1 homolog"/>
    <property type="match status" value="1"/>
</dbReference>
<reference evidence="10" key="1">
    <citation type="submission" date="2025-08" db="UniProtKB">
        <authorList>
            <consortium name="Ensembl"/>
        </authorList>
    </citation>
    <scope>IDENTIFICATION</scope>
</reference>
<evidence type="ECO:0000256" key="5">
    <source>
        <dbReference type="ARBA" id="ARBA00022454"/>
    </source>
</evidence>
<evidence type="ECO:0000256" key="2">
    <source>
        <dbReference type="ARBA" id="ARBA00004574"/>
    </source>
</evidence>